<dbReference type="GO" id="GO:0004252">
    <property type="term" value="F:serine-type endopeptidase activity"/>
    <property type="evidence" value="ECO:0007669"/>
    <property type="project" value="InterPro"/>
</dbReference>
<dbReference type="RefSeq" id="XP_011495592.1">
    <property type="nucleotide sequence ID" value="XM_011497290.1"/>
</dbReference>
<dbReference type="Proteomes" id="UP000695007">
    <property type="component" value="Unplaced"/>
</dbReference>
<evidence type="ECO:0000259" key="3">
    <source>
        <dbReference type="PROSITE" id="PS50240"/>
    </source>
</evidence>
<dbReference type="SMART" id="SM00020">
    <property type="entry name" value="Tryp_SPc"/>
    <property type="match status" value="1"/>
</dbReference>
<reference evidence="5" key="1">
    <citation type="submission" date="2025-08" db="UniProtKB">
        <authorList>
            <consortium name="RefSeq"/>
        </authorList>
    </citation>
    <scope>IDENTIFICATION</scope>
</reference>
<gene>
    <name evidence="5" type="primary">LOC105360395</name>
</gene>
<dbReference type="InterPro" id="IPR043504">
    <property type="entry name" value="Peptidase_S1_PA_chymotrypsin"/>
</dbReference>
<feature type="domain" description="Peptidase S1" evidence="3">
    <location>
        <begin position="27"/>
        <end position="273"/>
    </location>
</feature>
<evidence type="ECO:0000313" key="4">
    <source>
        <dbReference type="Proteomes" id="UP000695007"/>
    </source>
</evidence>
<keyword evidence="4" id="KW-1185">Reference proteome</keyword>
<dbReference type="PROSITE" id="PS50240">
    <property type="entry name" value="TRYPSIN_DOM"/>
    <property type="match status" value="1"/>
</dbReference>
<dbReference type="PANTHER" id="PTHR24256">
    <property type="entry name" value="TRYPTASE-RELATED"/>
    <property type="match status" value="1"/>
</dbReference>
<evidence type="ECO:0000256" key="1">
    <source>
        <dbReference type="ARBA" id="ARBA00023157"/>
    </source>
</evidence>
<sequence length="275" mass="31102">MTGWWDGSGWDGDGGGGILQYQCTKALVGENVRTAPAEQYRYVVSISEINRYNPHPQRDHGCTGTLISVKDVLTAEHCIIRKAWNEIQIIIGSNDIWRGTKFFPSWWITYKRWITIKNIQQEFKSNDIAIIRLTESVERLSIVPIPLTTITNNAEFYGLNVTIVGWGISNTGQTASLLQMITVNILSNARCGERVSNLERRTISFHDRLFCTASEPYGLMHRGDSGGPLIYMGTLIAINKGNCPFTQIVIHPEKVNIHFGINYYRGYIEDVINNF</sequence>
<dbReference type="SUPFAM" id="SSF50494">
    <property type="entry name" value="Trypsin-like serine proteases"/>
    <property type="match status" value="1"/>
</dbReference>
<organism evidence="4 5">
    <name type="scientific">Ceratosolen solmsi marchali</name>
    <dbReference type="NCBI Taxonomy" id="326594"/>
    <lineage>
        <taxon>Eukaryota</taxon>
        <taxon>Metazoa</taxon>
        <taxon>Ecdysozoa</taxon>
        <taxon>Arthropoda</taxon>
        <taxon>Hexapoda</taxon>
        <taxon>Insecta</taxon>
        <taxon>Pterygota</taxon>
        <taxon>Neoptera</taxon>
        <taxon>Endopterygota</taxon>
        <taxon>Hymenoptera</taxon>
        <taxon>Apocrita</taxon>
        <taxon>Proctotrupomorpha</taxon>
        <taxon>Chalcidoidea</taxon>
        <taxon>Agaonidae</taxon>
        <taxon>Agaoninae</taxon>
        <taxon>Ceratosolen</taxon>
    </lineage>
</organism>
<dbReference type="InterPro" id="IPR001314">
    <property type="entry name" value="Peptidase_S1A"/>
</dbReference>
<dbReference type="Gene3D" id="2.40.10.10">
    <property type="entry name" value="Trypsin-like serine proteases"/>
    <property type="match status" value="1"/>
</dbReference>
<dbReference type="PRINTS" id="PR00722">
    <property type="entry name" value="CHYMOTRYPSIN"/>
</dbReference>
<dbReference type="GO" id="GO:0006508">
    <property type="term" value="P:proteolysis"/>
    <property type="evidence" value="ECO:0007669"/>
    <property type="project" value="InterPro"/>
</dbReference>
<name>A0AAJ6VP14_9HYME</name>
<comment type="similarity">
    <text evidence="2">Belongs to the peptidase S1 family. CLIP subfamily.</text>
</comment>
<keyword evidence="1" id="KW-1015">Disulfide bond</keyword>
<dbReference type="InterPro" id="IPR009003">
    <property type="entry name" value="Peptidase_S1_PA"/>
</dbReference>
<accession>A0AAJ6VP14</accession>
<proteinExistence type="inferred from homology"/>
<dbReference type="AlphaFoldDB" id="A0AAJ6VP14"/>
<dbReference type="Pfam" id="PF00089">
    <property type="entry name" value="Trypsin"/>
    <property type="match status" value="1"/>
</dbReference>
<protein>
    <submittedName>
        <fullName evidence="5">Chymotrypsin-2-like</fullName>
    </submittedName>
</protein>
<dbReference type="KEGG" id="csol:105360395"/>
<dbReference type="InterPro" id="IPR001254">
    <property type="entry name" value="Trypsin_dom"/>
</dbReference>
<dbReference type="InterPro" id="IPR051487">
    <property type="entry name" value="Ser/Thr_Proteases_Immune/Dev"/>
</dbReference>
<evidence type="ECO:0000313" key="5">
    <source>
        <dbReference type="RefSeq" id="XP_011495592.1"/>
    </source>
</evidence>
<evidence type="ECO:0000256" key="2">
    <source>
        <dbReference type="ARBA" id="ARBA00024195"/>
    </source>
</evidence>
<dbReference type="GeneID" id="105360395"/>